<reference evidence="7 8" key="1">
    <citation type="submission" date="2018-07" db="EMBL/GenBank/DDBJ databases">
        <title>Genomic Encyclopedia of Type Strains, Phase IV (KMG-IV): sequencing the most valuable type-strain genomes for metagenomic binning, comparative biology and taxonomic classification.</title>
        <authorList>
            <person name="Goeker M."/>
        </authorList>
    </citation>
    <scope>NUCLEOTIDE SEQUENCE [LARGE SCALE GENOMIC DNA]</scope>
    <source>
        <strain evidence="7 8">DSM 26407</strain>
    </source>
</reference>
<evidence type="ECO:0000256" key="4">
    <source>
        <dbReference type="SAM" id="Coils"/>
    </source>
</evidence>
<comment type="caution">
    <text evidence="7">The sequence shown here is derived from an EMBL/GenBank/DDBJ whole genome shotgun (WGS) entry which is preliminary data.</text>
</comment>
<dbReference type="Pfam" id="PF25876">
    <property type="entry name" value="HH_MFP_RND"/>
    <property type="match status" value="1"/>
</dbReference>
<proteinExistence type="inferred from homology"/>
<dbReference type="Gene3D" id="2.40.30.170">
    <property type="match status" value="1"/>
</dbReference>
<sequence>MKWRRNIGILLLAVLVAGGLGYGFWPKPVPMDMAEVSRGPLVVSLQEEGRTRVRDRYVISAPIAGYLRRITLEVGDPVTGGQVVATLEPLRSTSLDPRSRAEAQARVSAAEAAVKGAEEEVRAAGVDAELARREYDRRKRLCQVECISEEEVERAGAEARRSAARLRSAEFNVEVASSELEAARMGLRFAGTAPEGQDEQVAVRAPVDGRVLKRYLESEGVVQPGQALLEVGDPAAIEVEVDVLSADAVGIAPGTRVQLERWGGPEALEARVRRVEPVGFTKVSALGVEEQRVLVIADITSPQAQWLRLGDGYRVEARFILWEAEDVLQVPASALFREAGAWAVFTVEEGRARRRGVEVGERNGLSAEIKSGLKAGETVIAHPDNQTHDGLRVRSRS</sequence>
<keyword evidence="3 4" id="KW-0175">Coiled coil</keyword>
<feature type="domain" description="Multidrug resistance protein MdtA-like alpha-helical hairpin" evidence="5">
    <location>
        <begin position="127"/>
        <end position="180"/>
    </location>
</feature>
<dbReference type="OrthoDB" id="9791520at2"/>
<feature type="coiled-coil region" evidence="4">
    <location>
        <begin position="100"/>
        <end position="134"/>
    </location>
</feature>
<evidence type="ECO:0000256" key="2">
    <source>
        <dbReference type="ARBA" id="ARBA00009477"/>
    </source>
</evidence>
<dbReference type="GO" id="GO:0022857">
    <property type="term" value="F:transmembrane transporter activity"/>
    <property type="evidence" value="ECO:0007669"/>
    <property type="project" value="InterPro"/>
</dbReference>
<protein>
    <submittedName>
        <fullName evidence="7">HlyD family secretion protein</fullName>
    </submittedName>
</protein>
<evidence type="ECO:0000313" key="7">
    <source>
        <dbReference type="EMBL" id="RCX30736.1"/>
    </source>
</evidence>
<dbReference type="InterPro" id="IPR058637">
    <property type="entry name" value="YknX-like_C"/>
</dbReference>
<name>A0A369CDC8_9GAMM</name>
<dbReference type="EMBL" id="QPJY01000004">
    <property type="protein sequence ID" value="RCX30736.1"/>
    <property type="molecule type" value="Genomic_DNA"/>
</dbReference>
<evidence type="ECO:0000313" key="8">
    <source>
        <dbReference type="Proteomes" id="UP000252707"/>
    </source>
</evidence>
<organism evidence="7 8">
    <name type="scientific">Thioalbus denitrificans</name>
    <dbReference type="NCBI Taxonomy" id="547122"/>
    <lineage>
        <taxon>Bacteria</taxon>
        <taxon>Pseudomonadati</taxon>
        <taxon>Pseudomonadota</taxon>
        <taxon>Gammaproteobacteria</taxon>
        <taxon>Chromatiales</taxon>
        <taxon>Ectothiorhodospiraceae</taxon>
        <taxon>Thioalbus</taxon>
    </lineage>
</organism>
<evidence type="ECO:0000259" key="6">
    <source>
        <dbReference type="Pfam" id="PF25989"/>
    </source>
</evidence>
<dbReference type="GO" id="GO:0030313">
    <property type="term" value="C:cell envelope"/>
    <property type="evidence" value="ECO:0007669"/>
    <property type="project" value="UniProtKB-SubCell"/>
</dbReference>
<dbReference type="SUPFAM" id="SSF111369">
    <property type="entry name" value="HlyD-like secretion proteins"/>
    <property type="match status" value="1"/>
</dbReference>
<dbReference type="PANTHER" id="PTHR32347">
    <property type="entry name" value="EFFLUX SYSTEM COMPONENT YKNX-RELATED"/>
    <property type="match status" value="1"/>
</dbReference>
<comment type="similarity">
    <text evidence="2">Belongs to the membrane fusion protein (MFP) (TC 8.A.1) family.</text>
</comment>
<dbReference type="PANTHER" id="PTHR32347:SF29">
    <property type="entry name" value="UPF0194 MEMBRANE PROTEIN YBHG"/>
    <property type="match status" value="1"/>
</dbReference>
<dbReference type="Gene3D" id="2.40.420.20">
    <property type="match status" value="1"/>
</dbReference>
<dbReference type="Pfam" id="PF25989">
    <property type="entry name" value="YknX_C"/>
    <property type="match status" value="1"/>
</dbReference>
<keyword evidence="8" id="KW-1185">Reference proteome</keyword>
<evidence type="ECO:0000256" key="3">
    <source>
        <dbReference type="ARBA" id="ARBA00023054"/>
    </source>
</evidence>
<dbReference type="Gene3D" id="2.40.50.100">
    <property type="match status" value="1"/>
</dbReference>
<dbReference type="InterPro" id="IPR050465">
    <property type="entry name" value="UPF0194_transport"/>
</dbReference>
<dbReference type="AlphaFoldDB" id="A0A369CDC8"/>
<dbReference type="Proteomes" id="UP000252707">
    <property type="component" value="Unassembled WGS sequence"/>
</dbReference>
<dbReference type="GO" id="GO:0016020">
    <property type="term" value="C:membrane"/>
    <property type="evidence" value="ECO:0007669"/>
    <property type="project" value="InterPro"/>
</dbReference>
<dbReference type="Gene3D" id="1.10.287.470">
    <property type="entry name" value="Helix hairpin bin"/>
    <property type="match status" value="1"/>
</dbReference>
<evidence type="ECO:0000256" key="1">
    <source>
        <dbReference type="ARBA" id="ARBA00004196"/>
    </source>
</evidence>
<dbReference type="NCBIfam" id="TIGR01730">
    <property type="entry name" value="RND_mfp"/>
    <property type="match status" value="1"/>
</dbReference>
<evidence type="ECO:0000259" key="5">
    <source>
        <dbReference type="Pfam" id="PF25876"/>
    </source>
</evidence>
<dbReference type="InterPro" id="IPR006143">
    <property type="entry name" value="RND_pump_MFP"/>
</dbReference>
<feature type="domain" description="YknX-like C-terminal permuted SH3-like" evidence="6">
    <location>
        <begin position="327"/>
        <end position="394"/>
    </location>
</feature>
<dbReference type="RefSeq" id="WP_114279718.1">
    <property type="nucleotide sequence ID" value="NZ_QPJY01000004.1"/>
</dbReference>
<comment type="subcellular location">
    <subcellularLocation>
        <location evidence="1">Cell envelope</location>
    </subcellularLocation>
</comment>
<dbReference type="InterPro" id="IPR058624">
    <property type="entry name" value="MdtA-like_HH"/>
</dbReference>
<gene>
    <name evidence="7" type="ORF">DFQ59_104172</name>
</gene>
<accession>A0A369CDC8</accession>